<evidence type="ECO:0000313" key="2">
    <source>
        <dbReference type="EMBL" id="KAA8917188.1"/>
    </source>
</evidence>
<name>A0A642VBD5_9ASCO</name>
<keyword evidence="3" id="KW-1185">Reference proteome</keyword>
<protein>
    <submittedName>
        <fullName evidence="2">Uncharacterized protein</fullName>
    </submittedName>
</protein>
<dbReference type="AlphaFoldDB" id="A0A642VBD5"/>
<evidence type="ECO:0000256" key="1">
    <source>
        <dbReference type="SAM" id="MobiDB-lite"/>
    </source>
</evidence>
<comment type="caution">
    <text evidence="2">The sequence shown here is derived from an EMBL/GenBank/DDBJ whole genome shotgun (WGS) entry which is preliminary data.</text>
</comment>
<gene>
    <name evidence="2" type="ORF">TRICI_000668</name>
</gene>
<sequence>MHPFLVRLDPSNPNYESIKQIVEQKGGLMYKPDQDVVARAIMDPDVAEQIESIAGIHPQGSLRSSGPRGSGGVPPEANPTSEKAKFSLQVNQSSIREADPRGLGACPQKPIGHVRSEIVTPALQNMAHYPKLREADPGGLGACPQKLTPQARNRSVCKLTNRSGPRRSGARSQSDGIGGKGVISWLAGGMKHVVVD</sequence>
<proteinExistence type="predicted"/>
<dbReference type="VEuPathDB" id="FungiDB:TRICI_000668"/>
<organism evidence="2 3">
    <name type="scientific">Trichomonascus ciferrii</name>
    <dbReference type="NCBI Taxonomy" id="44093"/>
    <lineage>
        <taxon>Eukaryota</taxon>
        <taxon>Fungi</taxon>
        <taxon>Dikarya</taxon>
        <taxon>Ascomycota</taxon>
        <taxon>Saccharomycotina</taxon>
        <taxon>Dipodascomycetes</taxon>
        <taxon>Dipodascales</taxon>
        <taxon>Trichomonascaceae</taxon>
        <taxon>Trichomonascus</taxon>
        <taxon>Trichomonascus ciferrii complex</taxon>
    </lineage>
</organism>
<dbReference type="Proteomes" id="UP000761534">
    <property type="component" value="Unassembled WGS sequence"/>
</dbReference>
<evidence type="ECO:0000313" key="3">
    <source>
        <dbReference type="Proteomes" id="UP000761534"/>
    </source>
</evidence>
<dbReference type="EMBL" id="SWFS01000056">
    <property type="protein sequence ID" value="KAA8917188.1"/>
    <property type="molecule type" value="Genomic_DNA"/>
</dbReference>
<reference evidence="2" key="1">
    <citation type="journal article" date="2019" name="G3 (Bethesda)">
        <title>Genome Assemblies of Two Rare Opportunistic Yeast Pathogens: Diutina rugosa (syn. Candida rugosa) and Trichomonascus ciferrii (syn. Candida ciferrii).</title>
        <authorList>
            <person name="Mixao V."/>
            <person name="Saus E."/>
            <person name="Hansen A.P."/>
            <person name="Lass-Florl C."/>
            <person name="Gabaldon T."/>
        </authorList>
    </citation>
    <scope>NUCLEOTIDE SEQUENCE</scope>
    <source>
        <strain evidence="2">CBS 4856</strain>
    </source>
</reference>
<feature type="region of interest" description="Disordered" evidence="1">
    <location>
        <begin position="56"/>
        <end position="106"/>
    </location>
</feature>
<accession>A0A642VBD5</accession>
<feature type="compositionally biased region" description="Low complexity" evidence="1">
    <location>
        <begin position="58"/>
        <end position="67"/>
    </location>
</feature>